<dbReference type="Proteomes" id="UP000019384">
    <property type="component" value="Unassembled WGS sequence"/>
</dbReference>
<gene>
    <name evidence="1" type="ORF">KUCA_T00001328001</name>
</gene>
<sequence>MTSPIPRIEKLNLYRDIKRSIPRLPLDGLTKSLVAHHVNTQARRGLPERRRLKRQYDLMKQGKSLSKEMHKIISVADHTSTYKLLSLVYLDNVPKKKTLPGFVLDFIRDKKDVEKYRKLFDIRHVIARLPSSQEDVKKNYYEYLDRQQLKGRKLDSFSFSKILGFASNESIELPEPIREDPMETPEKDFDYEEKQLRNIKRFHDRTTRYRNLVYEHGATIPSLKIEMGVTPFGLPRPVKVQTNSLARRAQSVKCGFLKLRPLTRGHFEYLEGLKSKHAFEQAVSVKGSDRLDNSKILNKMSRNLRVFMRNKYFIDENGEYHFSENSKDCMSEELLGLYSKAGELA</sequence>
<organism evidence="1 2">
    <name type="scientific">Kuraishia capsulata CBS 1993</name>
    <dbReference type="NCBI Taxonomy" id="1382522"/>
    <lineage>
        <taxon>Eukaryota</taxon>
        <taxon>Fungi</taxon>
        <taxon>Dikarya</taxon>
        <taxon>Ascomycota</taxon>
        <taxon>Saccharomycotina</taxon>
        <taxon>Pichiomycetes</taxon>
        <taxon>Pichiales</taxon>
        <taxon>Pichiaceae</taxon>
        <taxon>Kuraishia</taxon>
    </lineage>
</organism>
<proteinExistence type="predicted"/>
<name>W6MGQ9_9ASCO</name>
<keyword evidence="2" id="KW-1185">Reference proteome</keyword>
<evidence type="ECO:0008006" key="3">
    <source>
        <dbReference type="Google" id="ProtNLM"/>
    </source>
</evidence>
<reference evidence="1" key="2">
    <citation type="submission" date="2014-02" db="EMBL/GenBank/DDBJ databases">
        <title>Complete DNA sequence of /Kuraishia capsulata/ illustrates novel genomic features among budding yeasts (/Saccharomycotina/).</title>
        <authorList>
            <person name="Morales L."/>
            <person name="Noel B."/>
            <person name="Porcel B."/>
            <person name="Marcet-Houben M."/>
            <person name="Hullo M-F."/>
            <person name="Sacerdot C."/>
            <person name="Tekaia F."/>
            <person name="Leh-Louis V."/>
            <person name="Despons L."/>
            <person name="Khanna V."/>
            <person name="Aury J-M."/>
            <person name="Barbe V."/>
            <person name="Couloux A."/>
            <person name="Labadie K."/>
            <person name="Pelletier E."/>
            <person name="Souciet J-L."/>
            <person name="Boekhout T."/>
            <person name="Gabaldon T."/>
            <person name="Wincker P."/>
            <person name="Dujon B."/>
        </authorList>
    </citation>
    <scope>NUCLEOTIDE SEQUENCE</scope>
    <source>
        <strain evidence="1">CBS 1993</strain>
    </source>
</reference>
<dbReference type="AlphaFoldDB" id="W6MGQ9"/>
<evidence type="ECO:0000313" key="2">
    <source>
        <dbReference type="Proteomes" id="UP000019384"/>
    </source>
</evidence>
<dbReference type="RefSeq" id="XP_022457371.1">
    <property type="nucleotide sequence ID" value="XM_022603495.1"/>
</dbReference>
<reference evidence="1" key="1">
    <citation type="submission" date="2013-12" db="EMBL/GenBank/DDBJ databases">
        <authorList>
            <person name="Genoscope - CEA"/>
        </authorList>
    </citation>
    <scope>NUCLEOTIDE SEQUENCE</scope>
    <source>
        <strain evidence="1">CBS 1993</strain>
    </source>
</reference>
<accession>W6MGQ9</accession>
<dbReference type="GeneID" id="34518759"/>
<protein>
    <recommendedName>
        <fullName evidence="3">Genetic interactor of prohibitin 5, mitochondrial</fullName>
    </recommendedName>
</protein>
<dbReference type="HOGENOM" id="CLU_804272_0_0_1"/>
<evidence type="ECO:0000313" key="1">
    <source>
        <dbReference type="EMBL" id="CDK25359.1"/>
    </source>
</evidence>
<dbReference type="EMBL" id="HG793126">
    <property type="protein sequence ID" value="CDK25359.1"/>
    <property type="molecule type" value="Genomic_DNA"/>
</dbReference>